<dbReference type="AlphaFoldDB" id="A0A0E3M7E0"/>
<evidence type="ECO:0000313" key="6">
    <source>
        <dbReference type="Proteomes" id="UP000033115"/>
    </source>
</evidence>
<evidence type="ECO:0000256" key="1">
    <source>
        <dbReference type="ARBA" id="ARBA00022448"/>
    </source>
</evidence>
<dbReference type="InterPro" id="IPR027417">
    <property type="entry name" value="P-loop_NTPase"/>
</dbReference>
<dbReference type="Gene3D" id="3.40.50.300">
    <property type="entry name" value="P-loop containing nucleotide triphosphate hydrolases"/>
    <property type="match status" value="1"/>
</dbReference>
<dbReference type="PANTHER" id="PTHR43776">
    <property type="entry name" value="TRANSPORT ATP-BINDING PROTEIN"/>
    <property type="match status" value="1"/>
</dbReference>
<dbReference type="RefSeq" id="WP_029161329.1">
    <property type="nucleotide sequence ID" value="NZ_CP009933.1"/>
</dbReference>
<evidence type="ECO:0000313" key="5">
    <source>
        <dbReference type="EMBL" id="AKA67663.1"/>
    </source>
</evidence>
<dbReference type="KEGG" id="csq:CSCA_0538"/>
<dbReference type="Pfam" id="PF00005">
    <property type="entry name" value="ABC_tran"/>
    <property type="match status" value="1"/>
</dbReference>
<dbReference type="SUPFAM" id="SSF52540">
    <property type="entry name" value="P-loop containing nucleoside triphosphate hydrolases"/>
    <property type="match status" value="1"/>
</dbReference>
<protein>
    <submittedName>
        <fullName evidence="5">ABC transporter related protein</fullName>
    </submittedName>
</protein>
<dbReference type="CDD" id="cd03257">
    <property type="entry name" value="ABC_NikE_OppD_transporters"/>
    <property type="match status" value="1"/>
</dbReference>
<sequence length="267" mass="30222">MLIEVNNLSKVYKTKLSLIKSHNEIIKAVNDASFNVDIGEVVGLVGESGCGKSTLSRLIMRLEKPTEGYVNFRGSDIWSFKGEKIKSFRKSCQIIFQDTMTSLNPNMKVLDSLLEPLNNHYNIPKNEKIKKIEDIISFANLKNEILTKYPLDISGGERQRINICRALLLEPEFLICDEIISSLDVCTQAAILNMLKRLIKANSMGVLFISHDMSAVKYLCSRIMVMYKGAIVEKIDNEDKAYKIKNSYTKKLIASIPINNPNKRVKV</sequence>
<dbReference type="GO" id="GO:0005524">
    <property type="term" value="F:ATP binding"/>
    <property type="evidence" value="ECO:0007669"/>
    <property type="project" value="UniProtKB-KW"/>
</dbReference>
<reference evidence="5 6" key="1">
    <citation type="journal article" date="2015" name="J. Biotechnol.">
        <title>Complete genome sequence of a malodorant-producing acetogen, Clostridium scatologenes ATCC 25775(T).</title>
        <authorList>
            <person name="Zhu Z."/>
            <person name="Guo T."/>
            <person name="Zheng H."/>
            <person name="Song T."/>
            <person name="Ouyang P."/>
            <person name="Xie J."/>
        </authorList>
    </citation>
    <scope>NUCLEOTIDE SEQUENCE [LARGE SCALE GENOMIC DNA]</scope>
    <source>
        <strain evidence="5 6">ATCC 25775</strain>
    </source>
</reference>
<dbReference type="EMBL" id="CP009933">
    <property type="protein sequence ID" value="AKA67663.1"/>
    <property type="molecule type" value="Genomic_DNA"/>
</dbReference>
<evidence type="ECO:0000256" key="2">
    <source>
        <dbReference type="ARBA" id="ARBA00022741"/>
    </source>
</evidence>
<evidence type="ECO:0000256" key="3">
    <source>
        <dbReference type="ARBA" id="ARBA00022840"/>
    </source>
</evidence>
<dbReference type="GO" id="GO:0016887">
    <property type="term" value="F:ATP hydrolysis activity"/>
    <property type="evidence" value="ECO:0007669"/>
    <property type="project" value="InterPro"/>
</dbReference>
<keyword evidence="1" id="KW-0813">Transport</keyword>
<evidence type="ECO:0000259" key="4">
    <source>
        <dbReference type="PROSITE" id="PS50893"/>
    </source>
</evidence>
<dbReference type="InterPro" id="IPR017871">
    <property type="entry name" value="ABC_transporter-like_CS"/>
</dbReference>
<feature type="domain" description="ABC transporter" evidence="4">
    <location>
        <begin position="3"/>
        <end position="253"/>
    </location>
</feature>
<dbReference type="PANTHER" id="PTHR43776:SF8">
    <property type="entry name" value="ABC TRANSPORTER, ATP-BINDING PROTEIN"/>
    <property type="match status" value="1"/>
</dbReference>
<gene>
    <name evidence="5" type="ORF">CSCA_0538</name>
</gene>
<dbReference type="PROSITE" id="PS50893">
    <property type="entry name" value="ABC_TRANSPORTER_2"/>
    <property type="match status" value="1"/>
</dbReference>
<dbReference type="Proteomes" id="UP000033115">
    <property type="component" value="Chromosome"/>
</dbReference>
<proteinExistence type="predicted"/>
<dbReference type="InterPro" id="IPR003439">
    <property type="entry name" value="ABC_transporter-like_ATP-bd"/>
</dbReference>
<keyword evidence="3" id="KW-0067">ATP-binding</keyword>
<dbReference type="InterPro" id="IPR003593">
    <property type="entry name" value="AAA+_ATPase"/>
</dbReference>
<dbReference type="PROSITE" id="PS00211">
    <property type="entry name" value="ABC_TRANSPORTER_1"/>
    <property type="match status" value="1"/>
</dbReference>
<dbReference type="InterPro" id="IPR050319">
    <property type="entry name" value="ABC_transp_ATP-bind"/>
</dbReference>
<accession>A0A0E3M7E0</accession>
<keyword evidence="6" id="KW-1185">Reference proteome</keyword>
<keyword evidence="2" id="KW-0547">Nucleotide-binding</keyword>
<dbReference type="GO" id="GO:0055085">
    <property type="term" value="P:transmembrane transport"/>
    <property type="evidence" value="ECO:0007669"/>
    <property type="project" value="UniProtKB-ARBA"/>
</dbReference>
<name>A0A0E3M7E0_CLOSL</name>
<dbReference type="HOGENOM" id="CLU_000604_1_23_9"/>
<dbReference type="STRING" id="1548.CSCA_0538"/>
<dbReference type="SMART" id="SM00382">
    <property type="entry name" value="AAA"/>
    <property type="match status" value="1"/>
</dbReference>
<organism evidence="5 6">
    <name type="scientific">Clostridium scatologenes</name>
    <dbReference type="NCBI Taxonomy" id="1548"/>
    <lineage>
        <taxon>Bacteria</taxon>
        <taxon>Bacillati</taxon>
        <taxon>Bacillota</taxon>
        <taxon>Clostridia</taxon>
        <taxon>Eubacteriales</taxon>
        <taxon>Clostridiaceae</taxon>
        <taxon>Clostridium</taxon>
    </lineage>
</organism>